<gene>
    <name evidence="7" type="ORF">E4665_14980</name>
</gene>
<dbReference type="InterPro" id="IPR047817">
    <property type="entry name" value="ABC2_TM_bact-type"/>
</dbReference>
<proteinExistence type="inferred from homology"/>
<feature type="transmembrane region" description="Helical" evidence="5">
    <location>
        <begin position="225"/>
        <end position="248"/>
    </location>
</feature>
<dbReference type="OrthoDB" id="9788252at2"/>
<comment type="caution">
    <text evidence="7">The sequence shown here is derived from an EMBL/GenBank/DDBJ whole genome shotgun (WGS) entry which is preliminary data.</text>
</comment>
<keyword evidence="5" id="KW-1003">Cell membrane</keyword>
<keyword evidence="4 5" id="KW-0472">Membrane</keyword>
<comment type="subcellular location">
    <subcellularLocation>
        <location evidence="5">Cell membrane</location>
        <topology evidence="5">Multi-pass membrane protein</topology>
    </subcellularLocation>
    <subcellularLocation>
        <location evidence="1">Membrane</location>
        <topology evidence="1">Multi-pass membrane protein</topology>
    </subcellularLocation>
</comment>
<keyword evidence="8" id="KW-1185">Reference proteome</keyword>
<comment type="similarity">
    <text evidence="5">Belongs to the ABC-2 integral membrane protein family.</text>
</comment>
<feature type="transmembrane region" description="Helical" evidence="5">
    <location>
        <begin position="59"/>
        <end position="80"/>
    </location>
</feature>
<dbReference type="PANTHER" id="PTHR43027">
    <property type="entry name" value="DOXORUBICIN RESISTANCE ABC TRANSPORTER PERMEASE PROTEIN DRRC-RELATED"/>
    <property type="match status" value="1"/>
</dbReference>
<feature type="transmembrane region" description="Helical" evidence="5">
    <location>
        <begin position="141"/>
        <end position="166"/>
    </location>
</feature>
<dbReference type="Pfam" id="PF01061">
    <property type="entry name" value="ABC2_membrane"/>
    <property type="match status" value="1"/>
</dbReference>
<feature type="transmembrane region" description="Helical" evidence="5">
    <location>
        <begin position="178"/>
        <end position="205"/>
    </location>
</feature>
<evidence type="ECO:0000256" key="4">
    <source>
        <dbReference type="ARBA" id="ARBA00023136"/>
    </source>
</evidence>
<evidence type="ECO:0000256" key="5">
    <source>
        <dbReference type="RuleBase" id="RU361157"/>
    </source>
</evidence>
<keyword evidence="5" id="KW-0813">Transport</keyword>
<dbReference type="EMBL" id="SRJD01000022">
    <property type="protein sequence ID" value="TGA96598.1"/>
    <property type="molecule type" value="Genomic_DNA"/>
</dbReference>
<feature type="transmembrane region" description="Helical" evidence="5">
    <location>
        <begin position="101"/>
        <end position="129"/>
    </location>
</feature>
<dbReference type="Proteomes" id="UP000298347">
    <property type="component" value="Unassembled WGS sequence"/>
</dbReference>
<keyword evidence="3 5" id="KW-1133">Transmembrane helix</keyword>
<protein>
    <recommendedName>
        <fullName evidence="5">Transport permease protein</fullName>
    </recommendedName>
</protein>
<dbReference type="InterPro" id="IPR013525">
    <property type="entry name" value="ABC2_TM"/>
</dbReference>
<dbReference type="AlphaFoldDB" id="A0A4Z0GJ32"/>
<keyword evidence="2 5" id="KW-0812">Transmembrane</keyword>
<reference evidence="7 8" key="1">
    <citation type="journal article" date="2015" name="Int. J. Syst. Evol. Microbiol.">
        <title>Sporolactobacillus shoreae sp. nov. and Sporolactobacillus spathodeae sp. nov., two spore-forming lactic acid bacteria isolated from tree barks in Thailand.</title>
        <authorList>
            <person name="Thamacharoensuk T."/>
            <person name="Kitahara M."/>
            <person name="Ohkuma M."/>
            <person name="Thongchul N."/>
            <person name="Tanasupawat S."/>
        </authorList>
    </citation>
    <scope>NUCLEOTIDE SEQUENCE [LARGE SCALE GENOMIC DNA]</scope>
    <source>
        <strain evidence="7 8">BK92</strain>
    </source>
</reference>
<dbReference type="PANTHER" id="PTHR43027:SF1">
    <property type="entry name" value="DOXORUBICIN RESISTANCE ABC TRANSPORTER PERMEASE PROTEIN DRRC-RELATED"/>
    <property type="match status" value="1"/>
</dbReference>
<feature type="domain" description="ABC transmembrane type-2" evidence="6">
    <location>
        <begin position="24"/>
        <end position="251"/>
    </location>
</feature>
<dbReference type="GO" id="GO:0043190">
    <property type="term" value="C:ATP-binding cassette (ABC) transporter complex"/>
    <property type="evidence" value="ECO:0007669"/>
    <property type="project" value="InterPro"/>
</dbReference>
<dbReference type="InterPro" id="IPR052902">
    <property type="entry name" value="ABC-2_transporter"/>
</dbReference>
<dbReference type="PROSITE" id="PS51012">
    <property type="entry name" value="ABC_TM2"/>
    <property type="match status" value="1"/>
</dbReference>
<evidence type="ECO:0000256" key="3">
    <source>
        <dbReference type="ARBA" id="ARBA00022989"/>
    </source>
</evidence>
<evidence type="ECO:0000256" key="2">
    <source>
        <dbReference type="ARBA" id="ARBA00022692"/>
    </source>
</evidence>
<evidence type="ECO:0000313" key="8">
    <source>
        <dbReference type="Proteomes" id="UP000298347"/>
    </source>
</evidence>
<organism evidence="7 8">
    <name type="scientific">Sporolactobacillus shoreae</name>
    <dbReference type="NCBI Taxonomy" id="1465501"/>
    <lineage>
        <taxon>Bacteria</taxon>
        <taxon>Bacillati</taxon>
        <taxon>Bacillota</taxon>
        <taxon>Bacilli</taxon>
        <taxon>Bacillales</taxon>
        <taxon>Sporolactobacillaceae</taxon>
        <taxon>Sporolactobacillus</taxon>
    </lineage>
</organism>
<evidence type="ECO:0000256" key="1">
    <source>
        <dbReference type="ARBA" id="ARBA00004141"/>
    </source>
</evidence>
<evidence type="ECO:0000313" key="7">
    <source>
        <dbReference type="EMBL" id="TGA96598.1"/>
    </source>
</evidence>
<sequence length="264" mass="29746">MFPVLPIINVIFSSLNVHARQNFARATFQFVILFQPILLSFLLYMMLRGSNPVHAGEYIVVSSGLMNLWSSIIFSSAGDIDRERYMGTLECIYVSPSDFRLIFLGHVLGNLLLGLFSMVLSSICVVFLFGLQVHIENPAEFLCAFTLSILSFTAISLLIGLIFTLSRSARILMNCLEYPIYILCGLVFPISVLPKALQFIAYVLSPTWAAQLLRESMAGIQNIRIFYFDLIALSILILVYFLLTIVLFKKIDRRVRIDGTLGVH</sequence>
<name>A0A4Z0GJ32_9BACL</name>
<dbReference type="InterPro" id="IPR000412">
    <property type="entry name" value="ABC_2_transport"/>
</dbReference>
<dbReference type="GO" id="GO:0140359">
    <property type="term" value="F:ABC-type transporter activity"/>
    <property type="evidence" value="ECO:0007669"/>
    <property type="project" value="InterPro"/>
</dbReference>
<dbReference type="PIRSF" id="PIRSF006648">
    <property type="entry name" value="DrrB"/>
    <property type="match status" value="1"/>
</dbReference>
<accession>A0A4Z0GJ32</accession>
<feature type="transmembrane region" description="Helical" evidence="5">
    <location>
        <begin position="28"/>
        <end position="47"/>
    </location>
</feature>
<evidence type="ECO:0000259" key="6">
    <source>
        <dbReference type="PROSITE" id="PS51012"/>
    </source>
</evidence>